<proteinExistence type="predicted"/>
<dbReference type="EMBL" id="AGXW01000002">
    <property type="protein sequence ID" value="EKJ91668.1"/>
    <property type="molecule type" value="Genomic_DNA"/>
</dbReference>
<name>K5DFC6_9BACE</name>
<dbReference type="OrthoDB" id="9801455at2"/>
<accession>K5DFC6</accession>
<feature type="domain" description="Extracellular endo-alpha-(1-&gt;5)-L-arabinanase C-terminal" evidence="1">
    <location>
        <begin position="38"/>
        <end position="171"/>
    </location>
</feature>
<dbReference type="Proteomes" id="UP000007995">
    <property type="component" value="Unassembled WGS sequence"/>
</dbReference>
<evidence type="ECO:0000259" key="1">
    <source>
        <dbReference type="Pfam" id="PF16369"/>
    </source>
</evidence>
<reference evidence="2 3" key="1">
    <citation type="submission" date="2012-02" db="EMBL/GenBank/DDBJ databases">
        <title>The Genome Sequence of Bacteroides finegoldii CL09T03C10.</title>
        <authorList>
            <consortium name="The Broad Institute Genome Sequencing Platform"/>
            <person name="Earl A."/>
            <person name="Ward D."/>
            <person name="Feldgarden M."/>
            <person name="Gevers D."/>
            <person name="Zitomersky N.L."/>
            <person name="Coyne M.J."/>
            <person name="Comstock L.E."/>
            <person name="Young S.K."/>
            <person name="Zeng Q."/>
            <person name="Gargeya S."/>
            <person name="Fitzgerald M."/>
            <person name="Haas B."/>
            <person name="Abouelleil A."/>
            <person name="Alvarado L."/>
            <person name="Arachchi H.M."/>
            <person name="Berlin A."/>
            <person name="Chapman S.B."/>
            <person name="Gearin G."/>
            <person name="Goldberg J."/>
            <person name="Griggs A."/>
            <person name="Gujja S."/>
            <person name="Hansen M."/>
            <person name="Heiman D."/>
            <person name="Howarth C."/>
            <person name="Larimer J."/>
            <person name="Lui A."/>
            <person name="MacDonald P.J.P."/>
            <person name="McCowen C."/>
            <person name="Montmayeur A."/>
            <person name="Murphy C."/>
            <person name="Neiman D."/>
            <person name="Pearson M."/>
            <person name="Priest M."/>
            <person name="Roberts A."/>
            <person name="Saif S."/>
            <person name="Shea T."/>
            <person name="Sisk P."/>
            <person name="Stolte C."/>
            <person name="Sykes S."/>
            <person name="Wortman J."/>
            <person name="Nusbaum C."/>
            <person name="Birren B."/>
        </authorList>
    </citation>
    <scope>NUCLEOTIDE SEQUENCE [LARGE SCALE GENOMIC DNA]</scope>
    <source>
        <strain evidence="2 3">CL09T03C10</strain>
    </source>
</reference>
<comment type="caution">
    <text evidence="2">The sequence shown here is derived from an EMBL/GenBank/DDBJ whole genome shotgun (WGS) entry which is preliminary data.</text>
</comment>
<gene>
    <name evidence="2" type="ORF">HMPREF1057_00503</name>
</gene>
<protein>
    <recommendedName>
        <fullName evidence="1">Extracellular endo-alpha-(1-&gt;5)-L-arabinanase C-terminal domain-containing protein</fullName>
    </recommendedName>
</protein>
<dbReference type="InterPro" id="IPR032291">
    <property type="entry name" value="Abn2_C"/>
</dbReference>
<dbReference type="AlphaFoldDB" id="K5DFC6"/>
<evidence type="ECO:0000313" key="3">
    <source>
        <dbReference type="Proteomes" id="UP000007995"/>
    </source>
</evidence>
<organism evidence="2 3">
    <name type="scientific">Bacteroides finegoldii CL09T03C10</name>
    <dbReference type="NCBI Taxonomy" id="997888"/>
    <lineage>
        <taxon>Bacteria</taxon>
        <taxon>Pseudomonadati</taxon>
        <taxon>Bacteroidota</taxon>
        <taxon>Bacteroidia</taxon>
        <taxon>Bacteroidales</taxon>
        <taxon>Bacteroidaceae</taxon>
        <taxon>Bacteroides</taxon>
    </lineage>
</organism>
<evidence type="ECO:0000313" key="2">
    <source>
        <dbReference type="EMBL" id="EKJ91668.1"/>
    </source>
</evidence>
<dbReference type="HOGENOM" id="CLU_1800238_0_0_10"/>
<dbReference type="Gene3D" id="2.40.128.10">
    <property type="match status" value="1"/>
</dbReference>
<sequence length="175" mass="20359">MNDYYLAHQGRLSPQNQLMVLHLRQLFFTPEGWPVVSPERYAGTPSRRFTEADLAGEWEIIRVQEPRYERQLEAGQILWGEGELKEEEWNLSSRFHLLKDGTCNGEMVDVEGKFVLTGGKWSFLTENHLLMFDLGTEKIENLIIFAGHDWENETETILFTGLDSRGRSVWGKRIE</sequence>
<dbReference type="Pfam" id="PF16369">
    <property type="entry name" value="GH43_C"/>
    <property type="match status" value="1"/>
</dbReference>